<keyword evidence="8" id="KW-1185">Reference proteome</keyword>
<feature type="transmembrane region" description="Helical" evidence="6">
    <location>
        <begin position="62"/>
        <end position="80"/>
    </location>
</feature>
<keyword evidence="5 6" id="KW-0472">Membrane</keyword>
<protein>
    <recommendedName>
        <fullName evidence="9">O-antigen/teichoic acid export membrane protein</fullName>
    </recommendedName>
</protein>
<accession>A0A919S9F5</accession>
<keyword evidence="4 6" id="KW-1133">Transmembrane helix</keyword>
<feature type="transmembrane region" description="Helical" evidence="6">
    <location>
        <begin position="199"/>
        <end position="215"/>
    </location>
</feature>
<feature type="transmembrane region" description="Helical" evidence="6">
    <location>
        <begin position="339"/>
        <end position="360"/>
    </location>
</feature>
<feature type="transmembrane region" description="Helical" evidence="6">
    <location>
        <begin position="172"/>
        <end position="193"/>
    </location>
</feature>
<dbReference type="InterPro" id="IPR050833">
    <property type="entry name" value="Poly_Biosynth_Transport"/>
</dbReference>
<evidence type="ECO:0000256" key="3">
    <source>
        <dbReference type="ARBA" id="ARBA00022692"/>
    </source>
</evidence>
<evidence type="ECO:0008006" key="9">
    <source>
        <dbReference type="Google" id="ProtNLM"/>
    </source>
</evidence>
<dbReference type="EMBL" id="BOQL01000018">
    <property type="protein sequence ID" value="GIM66162.1"/>
    <property type="molecule type" value="Genomic_DNA"/>
</dbReference>
<name>A0A919S9F5_9ACTN</name>
<gene>
    <name evidence="7" type="ORF">Aau02nite_21930</name>
</gene>
<comment type="subcellular location">
    <subcellularLocation>
        <location evidence="1">Cell membrane</location>
        <topology evidence="1">Multi-pass membrane protein</topology>
    </subcellularLocation>
</comment>
<comment type="caution">
    <text evidence="7">The sequence shown here is derived from an EMBL/GenBank/DDBJ whole genome shotgun (WGS) entry which is preliminary data.</text>
</comment>
<feature type="transmembrane region" description="Helical" evidence="6">
    <location>
        <begin position="101"/>
        <end position="123"/>
    </location>
</feature>
<organism evidence="7 8">
    <name type="scientific">Actinoplanes auranticolor</name>
    <dbReference type="NCBI Taxonomy" id="47988"/>
    <lineage>
        <taxon>Bacteria</taxon>
        <taxon>Bacillati</taxon>
        <taxon>Actinomycetota</taxon>
        <taxon>Actinomycetes</taxon>
        <taxon>Micromonosporales</taxon>
        <taxon>Micromonosporaceae</taxon>
        <taxon>Actinoplanes</taxon>
    </lineage>
</organism>
<dbReference type="Proteomes" id="UP000681340">
    <property type="component" value="Unassembled WGS sequence"/>
</dbReference>
<dbReference type="Pfam" id="PF13440">
    <property type="entry name" value="Polysacc_synt_3"/>
    <property type="match status" value="1"/>
</dbReference>
<evidence type="ECO:0000256" key="4">
    <source>
        <dbReference type="ARBA" id="ARBA00022989"/>
    </source>
</evidence>
<evidence type="ECO:0000256" key="5">
    <source>
        <dbReference type="ARBA" id="ARBA00023136"/>
    </source>
</evidence>
<feature type="transmembrane region" description="Helical" evidence="6">
    <location>
        <begin position="398"/>
        <end position="417"/>
    </location>
</feature>
<reference evidence="7" key="1">
    <citation type="submission" date="2021-03" db="EMBL/GenBank/DDBJ databases">
        <title>Whole genome shotgun sequence of Actinoplanes auranticolor NBRC 12245.</title>
        <authorList>
            <person name="Komaki H."/>
            <person name="Tamura T."/>
        </authorList>
    </citation>
    <scope>NUCLEOTIDE SEQUENCE</scope>
    <source>
        <strain evidence="7">NBRC 12245</strain>
    </source>
</reference>
<evidence type="ECO:0000256" key="1">
    <source>
        <dbReference type="ARBA" id="ARBA00004651"/>
    </source>
</evidence>
<keyword evidence="2" id="KW-1003">Cell membrane</keyword>
<feature type="transmembrane region" description="Helical" evidence="6">
    <location>
        <begin position="267"/>
        <end position="286"/>
    </location>
</feature>
<dbReference type="PANTHER" id="PTHR30250">
    <property type="entry name" value="PST FAMILY PREDICTED COLANIC ACID TRANSPORTER"/>
    <property type="match status" value="1"/>
</dbReference>
<dbReference type="RefSeq" id="WP_212988226.1">
    <property type="nucleotide sequence ID" value="NZ_BAABEA010000009.1"/>
</dbReference>
<sequence length="437" mass="46109">MTDSTLARPATGPLARLRVAAADSLFRNSAFLLLATVELAAGGFLFWQMVAHLFPAAEVGRASALISASVLIGSCALLGMHNAVIRYLHTWEDDAATVDTALTTVLVAATAGALAFVALAPAVAPELAGLLRHPLNAALFVLLTSGYAVNMVGDNVFVAARRSGFVLGRNTVVVVLRLLLPLACLGLGALGIFTAYQGAMVAALVVYLFALRRVLGLPSRLRLRWDRLAAMWRYSAWNYLATVILMLPALLMPILVAERVDPASAAYYYVAALLAGTLAFVPQATSRSFFAEAERDPARMRASLGRVVRLTVAVELPMLLALLLGGHFALSLFGGQYAAAYPLLVVLALTQALTSIGYVGSTVLMVLGRLRLLCALSAVASAAALLGAYLLVGRGLIWAGWSLLIGEVILAAIYLLLIRSVLAASGTVRACVPSRLR</sequence>
<feature type="transmembrane region" description="Helical" evidence="6">
    <location>
        <begin position="372"/>
        <end position="392"/>
    </location>
</feature>
<feature type="transmembrane region" description="Helical" evidence="6">
    <location>
        <begin position="307"/>
        <end position="333"/>
    </location>
</feature>
<evidence type="ECO:0000256" key="6">
    <source>
        <dbReference type="SAM" id="Phobius"/>
    </source>
</evidence>
<feature type="transmembrane region" description="Helical" evidence="6">
    <location>
        <begin position="30"/>
        <end position="50"/>
    </location>
</feature>
<proteinExistence type="predicted"/>
<feature type="transmembrane region" description="Helical" evidence="6">
    <location>
        <begin position="135"/>
        <end position="160"/>
    </location>
</feature>
<evidence type="ECO:0000313" key="7">
    <source>
        <dbReference type="EMBL" id="GIM66162.1"/>
    </source>
</evidence>
<dbReference type="GO" id="GO:0005886">
    <property type="term" value="C:plasma membrane"/>
    <property type="evidence" value="ECO:0007669"/>
    <property type="project" value="UniProtKB-SubCell"/>
</dbReference>
<evidence type="ECO:0000313" key="8">
    <source>
        <dbReference type="Proteomes" id="UP000681340"/>
    </source>
</evidence>
<feature type="transmembrane region" description="Helical" evidence="6">
    <location>
        <begin position="236"/>
        <end position="255"/>
    </location>
</feature>
<dbReference type="AlphaFoldDB" id="A0A919S9F5"/>
<keyword evidence="3 6" id="KW-0812">Transmembrane</keyword>
<dbReference type="PANTHER" id="PTHR30250:SF11">
    <property type="entry name" value="O-ANTIGEN TRANSPORTER-RELATED"/>
    <property type="match status" value="1"/>
</dbReference>
<evidence type="ECO:0000256" key="2">
    <source>
        <dbReference type="ARBA" id="ARBA00022475"/>
    </source>
</evidence>